<reference evidence="1 2" key="2">
    <citation type="journal article" date="2019" name="G3 (Bethesda)">
        <title>Hybrid Assembly of the Genome of the Entomopathogenic Nematode Steinernema carpocapsae Identifies the X-Chromosome.</title>
        <authorList>
            <person name="Serra L."/>
            <person name="Macchietto M."/>
            <person name="Macias-Munoz A."/>
            <person name="McGill C.J."/>
            <person name="Rodriguez I.M."/>
            <person name="Rodriguez B."/>
            <person name="Murad R."/>
            <person name="Mortazavi A."/>
        </authorList>
    </citation>
    <scope>NUCLEOTIDE SEQUENCE [LARGE SCALE GENOMIC DNA]</scope>
    <source>
        <strain evidence="1 2">ALL</strain>
    </source>
</reference>
<organism evidence="1 2">
    <name type="scientific">Steinernema carpocapsae</name>
    <name type="common">Entomopathogenic nematode</name>
    <dbReference type="NCBI Taxonomy" id="34508"/>
    <lineage>
        <taxon>Eukaryota</taxon>
        <taxon>Metazoa</taxon>
        <taxon>Ecdysozoa</taxon>
        <taxon>Nematoda</taxon>
        <taxon>Chromadorea</taxon>
        <taxon>Rhabditida</taxon>
        <taxon>Tylenchina</taxon>
        <taxon>Panagrolaimomorpha</taxon>
        <taxon>Strongyloidoidea</taxon>
        <taxon>Steinernematidae</taxon>
        <taxon>Steinernema</taxon>
    </lineage>
</organism>
<name>A0A4U5LRJ2_STECR</name>
<evidence type="ECO:0000313" key="1">
    <source>
        <dbReference type="EMBL" id="TKR58613.1"/>
    </source>
</evidence>
<dbReference type="EMBL" id="AZBU02000013">
    <property type="protein sequence ID" value="TKR58613.1"/>
    <property type="molecule type" value="Genomic_DNA"/>
</dbReference>
<comment type="caution">
    <text evidence="1">The sequence shown here is derived from an EMBL/GenBank/DDBJ whole genome shotgun (WGS) entry which is preliminary data.</text>
</comment>
<evidence type="ECO:0000313" key="2">
    <source>
        <dbReference type="Proteomes" id="UP000298663"/>
    </source>
</evidence>
<proteinExistence type="predicted"/>
<keyword evidence="2" id="KW-1185">Reference proteome</keyword>
<dbReference type="Proteomes" id="UP000298663">
    <property type="component" value="Unassembled WGS sequence"/>
</dbReference>
<sequence>MFSETQKQFAILTRCFQHSIQNISYLECGLGNEYTDAKNSVVCGAMRNTWNASNTRSGTSVDIGLGTSSEKCSSGLL</sequence>
<reference evidence="1 2" key="1">
    <citation type="journal article" date="2015" name="Genome Biol.">
        <title>Comparative genomics of Steinernema reveals deeply conserved gene regulatory networks.</title>
        <authorList>
            <person name="Dillman A.R."/>
            <person name="Macchietto M."/>
            <person name="Porter C.F."/>
            <person name="Rogers A."/>
            <person name="Williams B."/>
            <person name="Antoshechkin I."/>
            <person name="Lee M.M."/>
            <person name="Goodwin Z."/>
            <person name="Lu X."/>
            <person name="Lewis E.E."/>
            <person name="Goodrich-Blair H."/>
            <person name="Stock S.P."/>
            <person name="Adams B.J."/>
            <person name="Sternberg P.W."/>
            <person name="Mortazavi A."/>
        </authorList>
    </citation>
    <scope>NUCLEOTIDE SEQUENCE [LARGE SCALE GENOMIC DNA]</scope>
    <source>
        <strain evidence="1 2">ALL</strain>
    </source>
</reference>
<gene>
    <name evidence="1" type="ORF">L596_030037</name>
</gene>
<accession>A0A4U5LRJ2</accession>
<protein>
    <submittedName>
        <fullName evidence="1">Uncharacterized protein</fullName>
    </submittedName>
</protein>
<dbReference type="AlphaFoldDB" id="A0A4U5LRJ2"/>